<sequence>MTTTSSIELKDIILNTNIGTYGPNDPVPDHHVLDLTLQIDTEKVLIPQDGMEHVFDYDPLIANLKALAQTGHRETQEWLMSQIAHLCAQRPAIQTIEIYLRKFPAHQGTGSVGVRLALDKVDFARLRAQP</sequence>
<protein>
    <recommendedName>
        <fullName evidence="1">Dihydroneopterin aldolase/epimerase domain-containing protein</fullName>
    </recommendedName>
</protein>
<evidence type="ECO:0000259" key="1">
    <source>
        <dbReference type="SMART" id="SM00905"/>
    </source>
</evidence>
<dbReference type="SMART" id="SM00905">
    <property type="entry name" value="FolB"/>
    <property type="match status" value="1"/>
</dbReference>
<feature type="domain" description="Dihydroneopterin aldolase/epimerase" evidence="1">
    <location>
        <begin position="7"/>
        <end position="118"/>
    </location>
</feature>
<reference evidence="2 3" key="1">
    <citation type="journal article" date="2013" name="PLoS ONE">
        <title>Poles Apart: Arctic and Antarctic Octadecabacter strains Share High Genome Plasticity and a New Type of Xanthorhodopsin.</title>
        <authorList>
            <person name="Vollmers J."/>
            <person name="Voget S."/>
            <person name="Dietrich S."/>
            <person name="Gollnow K."/>
            <person name="Smits M."/>
            <person name="Meyer K."/>
            <person name="Brinkhoff T."/>
            <person name="Simon M."/>
            <person name="Daniel R."/>
        </authorList>
    </citation>
    <scope>NUCLEOTIDE SEQUENCE [LARGE SCALE GENOMIC DNA]</scope>
    <source>
        <strain evidence="2 3">238</strain>
    </source>
</reference>
<dbReference type="KEGG" id="oar:OA238_c29750"/>
<organism evidence="2 3">
    <name type="scientific">Octadecabacter arcticus 238</name>
    <dbReference type="NCBI Taxonomy" id="391616"/>
    <lineage>
        <taxon>Bacteria</taxon>
        <taxon>Pseudomonadati</taxon>
        <taxon>Pseudomonadota</taxon>
        <taxon>Alphaproteobacteria</taxon>
        <taxon>Rhodobacterales</taxon>
        <taxon>Roseobacteraceae</taxon>
        <taxon>Octadecabacter</taxon>
    </lineage>
</organism>
<dbReference type="InterPro" id="IPR006157">
    <property type="entry name" value="FolB_dom"/>
</dbReference>
<dbReference type="RefSeq" id="WP_015496024.1">
    <property type="nucleotide sequence ID" value="NC_020908.1"/>
</dbReference>
<dbReference type="SUPFAM" id="SSF55620">
    <property type="entry name" value="Tetrahydrobiopterin biosynthesis enzymes-like"/>
    <property type="match status" value="1"/>
</dbReference>
<gene>
    <name evidence="2" type="ORF">OA238_c29750</name>
</gene>
<accession>M9RRE8</accession>
<dbReference type="GO" id="GO:0004150">
    <property type="term" value="F:dihydroneopterin aldolase activity"/>
    <property type="evidence" value="ECO:0007669"/>
    <property type="project" value="InterPro"/>
</dbReference>
<proteinExistence type="predicted"/>
<dbReference type="Proteomes" id="UP000004688">
    <property type="component" value="Chromosome"/>
</dbReference>
<dbReference type="Gene3D" id="3.30.1130.10">
    <property type="match status" value="1"/>
</dbReference>
<evidence type="ECO:0000313" key="3">
    <source>
        <dbReference type="Proteomes" id="UP000004688"/>
    </source>
</evidence>
<evidence type="ECO:0000313" key="2">
    <source>
        <dbReference type="EMBL" id="AGI72986.1"/>
    </source>
</evidence>
<name>M9RRE8_9RHOB</name>
<dbReference type="STRING" id="391616.OA238_c29750"/>
<dbReference type="EMBL" id="CP003742">
    <property type="protein sequence ID" value="AGI72986.1"/>
    <property type="molecule type" value="Genomic_DNA"/>
</dbReference>
<dbReference type="eggNOG" id="COG1539">
    <property type="taxonomic scope" value="Bacteria"/>
</dbReference>
<dbReference type="AlphaFoldDB" id="M9RRE8"/>
<keyword evidence="3" id="KW-1185">Reference proteome</keyword>
<dbReference type="Pfam" id="PF02152">
    <property type="entry name" value="FolB"/>
    <property type="match status" value="1"/>
</dbReference>
<dbReference type="GO" id="GO:0006760">
    <property type="term" value="P:folic acid-containing compound metabolic process"/>
    <property type="evidence" value="ECO:0007669"/>
    <property type="project" value="InterPro"/>
</dbReference>
<dbReference type="HOGENOM" id="CLU_1925430_0_0_5"/>
<dbReference type="OrthoDB" id="7594733at2"/>
<dbReference type="InterPro" id="IPR043133">
    <property type="entry name" value="GTP-CH-I_C/QueF"/>
</dbReference>